<sequence length="85" mass="9720">MLIGCRAYVLVGIYGKVLFFVVGVAVVKQKIATHSNVVLNNVFMMIRFLINTVNLFPKYFIKNIECVKPMFECVKCTVKCVNREI</sequence>
<keyword evidence="1" id="KW-0472">Membrane</keyword>
<accession>A0A090W598</accession>
<proteinExistence type="predicted"/>
<evidence type="ECO:0000256" key="1">
    <source>
        <dbReference type="SAM" id="Phobius"/>
    </source>
</evidence>
<gene>
    <name evidence="2" type="ORF">JCM19302_1528</name>
</gene>
<keyword evidence="1" id="KW-0812">Transmembrane</keyword>
<dbReference type="AlphaFoldDB" id="A0A090W598"/>
<protein>
    <submittedName>
        <fullName evidence="2">Uncharacterized protein</fullName>
    </submittedName>
</protein>
<reference evidence="2 3" key="1">
    <citation type="journal article" date="2014" name="Genome Announc.">
        <title>Draft Genome Sequence of Marine Flavobacterium Jejuia pallidilutea Strain 11shimoA1 and Pigmentation Mutants.</title>
        <authorList>
            <person name="Takatani N."/>
            <person name="Nakanishi M."/>
            <person name="Meirelles P."/>
            <person name="Mino S."/>
            <person name="Suda W."/>
            <person name="Oshima K."/>
            <person name="Hattori M."/>
            <person name="Ohkuma M."/>
            <person name="Hosokawa M."/>
            <person name="Miyashita K."/>
            <person name="Thompson F.L."/>
            <person name="Niwa A."/>
            <person name="Sawabe T."/>
            <person name="Sawabe T."/>
        </authorList>
    </citation>
    <scope>NUCLEOTIDE SEQUENCE [LARGE SCALE GENOMIC DNA]</scope>
    <source>
        <strain evidence="3">JCM19302</strain>
    </source>
</reference>
<keyword evidence="1" id="KW-1133">Transmembrane helix</keyword>
<feature type="transmembrane region" description="Helical" evidence="1">
    <location>
        <begin position="39"/>
        <end position="61"/>
    </location>
</feature>
<dbReference type="Proteomes" id="UP000029646">
    <property type="component" value="Unassembled WGS sequence"/>
</dbReference>
<organism evidence="2 3">
    <name type="scientific">Jejuia pallidilutea</name>
    <dbReference type="NCBI Taxonomy" id="504487"/>
    <lineage>
        <taxon>Bacteria</taxon>
        <taxon>Pseudomonadati</taxon>
        <taxon>Bacteroidota</taxon>
        <taxon>Flavobacteriia</taxon>
        <taxon>Flavobacteriales</taxon>
        <taxon>Flavobacteriaceae</taxon>
        <taxon>Jejuia</taxon>
    </lineage>
</organism>
<dbReference type="EMBL" id="BBNS01000006">
    <property type="protein sequence ID" value="GAL70619.1"/>
    <property type="molecule type" value="Genomic_DNA"/>
</dbReference>
<evidence type="ECO:0000313" key="2">
    <source>
        <dbReference type="EMBL" id="GAL70619.1"/>
    </source>
</evidence>
<name>A0A090W598_9FLAO</name>
<evidence type="ECO:0000313" key="3">
    <source>
        <dbReference type="Proteomes" id="UP000029646"/>
    </source>
</evidence>
<feature type="transmembrane region" description="Helical" evidence="1">
    <location>
        <begin position="7"/>
        <end position="27"/>
    </location>
</feature>
<comment type="caution">
    <text evidence="2">The sequence shown here is derived from an EMBL/GenBank/DDBJ whole genome shotgun (WGS) entry which is preliminary data.</text>
</comment>